<protein>
    <submittedName>
        <fullName evidence="1">Uncharacterized protein</fullName>
    </submittedName>
</protein>
<name>A0A8J2P214_9HEXA</name>
<keyword evidence="2" id="KW-1185">Reference proteome</keyword>
<dbReference type="AlphaFoldDB" id="A0A8J2P214"/>
<dbReference type="EMBL" id="CAJVCH010172591">
    <property type="protein sequence ID" value="CAG7729035.1"/>
    <property type="molecule type" value="Genomic_DNA"/>
</dbReference>
<dbReference type="Proteomes" id="UP000708208">
    <property type="component" value="Unassembled WGS sequence"/>
</dbReference>
<organism evidence="1 2">
    <name type="scientific">Allacma fusca</name>
    <dbReference type="NCBI Taxonomy" id="39272"/>
    <lineage>
        <taxon>Eukaryota</taxon>
        <taxon>Metazoa</taxon>
        <taxon>Ecdysozoa</taxon>
        <taxon>Arthropoda</taxon>
        <taxon>Hexapoda</taxon>
        <taxon>Collembola</taxon>
        <taxon>Symphypleona</taxon>
        <taxon>Sminthuridae</taxon>
        <taxon>Allacma</taxon>
    </lineage>
</organism>
<sequence>SNIRQFVETWCSDYPDKKHMVFATDSNITSIN</sequence>
<evidence type="ECO:0000313" key="1">
    <source>
        <dbReference type="EMBL" id="CAG7729035.1"/>
    </source>
</evidence>
<feature type="non-terminal residue" evidence="1">
    <location>
        <position position="1"/>
    </location>
</feature>
<evidence type="ECO:0000313" key="2">
    <source>
        <dbReference type="Proteomes" id="UP000708208"/>
    </source>
</evidence>
<comment type="caution">
    <text evidence="1">The sequence shown here is derived from an EMBL/GenBank/DDBJ whole genome shotgun (WGS) entry which is preliminary data.</text>
</comment>
<dbReference type="OrthoDB" id="24555at2759"/>
<accession>A0A8J2P214</accession>
<proteinExistence type="predicted"/>
<reference evidence="1" key="1">
    <citation type="submission" date="2021-06" db="EMBL/GenBank/DDBJ databases">
        <authorList>
            <person name="Hodson N. C."/>
            <person name="Mongue J. A."/>
            <person name="Jaron S. K."/>
        </authorList>
    </citation>
    <scope>NUCLEOTIDE SEQUENCE</scope>
</reference>
<gene>
    <name evidence="1" type="ORF">AFUS01_LOCUS17775</name>
</gene>
<feature type="non-terminal residue" evidence="1">
    <location>
        <position position="32"/>
    </location>
</feature>